<evidence type="ECO:0000313" key="5">
    <source>
        <dbReference type="EMBL" id="NKF21895.1"/>
    </source>
</evidence>
<evidence type="ECO:0000256" key="1">
    <source>
        <dbReference type="ARBA" id="ARBA00007274"/>
    </source>
</evidence>
<dbReference type="SUPFAM" id="SSF51161">
    <property type="entry name" value="Trimeric LpxA-like enzymes"/>
    <property type="match status" value="1"/>
</dbReference>
<dbReference type="GO" id="GO:0006535">
    <property type="term" value="P:cysteine biosynthetic process from serine"/>
    <property type="evidence" value="ECO:0007669"/>
    <property type="project" value="InterPro"/>
</dbReference>
<proteinExistence type="inferred from homology"/>
<keyword evidence="4" id="KW-0012">Acyltransferase</keyword>
<dbReference type="GO" id="GO:0005737">
    <property type="term" value="C:cytoplasm"/>
    <property type="evidence" value="ECO:0007669"/>
    <property type="project" value="InterPro"/>
</dbReference>
<sequence>MFPGDKALTLHKITTFFHNAKMKRLALFVSQFSRFLTGIEIEPGAIVSEKTIFSHGMGAVIGFSSIIGDNVIIRHGVTLGAGKIRPLDDRRIHPKIESFCSIGAGAVILGPITIGHHSVIGANSVVTKDVAPYSVVAGVPAKFIRSVENPQKMPWAF</sequence>
<dbReference type="CDD" id="cd03354">
    <property type="entry name" value="LbH_SAT"/>
    <property type="match status" value="1"/>
</dbReference>
<keyword evidence="3" id="KW-0677">Repeat</keyword>
<evidence type="ECO:0000256" key="4">
    <source>
        <dbReference type="ARBA" id="ARBA00023315"/>
    </source>
</evidence>
<keyword evidence="6" id="KW-1185">Reference proteome</keyword>
<accession>A0A969W9A7</accession>
<dbReference type="InterPro" id="IPR045304">
    <property type="entry name" value="LbH_SAT"/>
</dbReference>
<dbReference type="InterPro" id="IPR018357">
    <property type="entry name" value="Hexapep_transf_CS"/>
</dbReference>
<comment type="similarity">
    <text evidence="1">Belongs to the transferase hexapeptide repeat family.</text>
</comment>
<dbReference type="PROSITE" id="PS00101">
    <property type="entry name" value="HEXAPEP_TRANSFERASES"/>
    <property type="match status" value="1"/>
</dbReference>
<dbReference type="GO" id="GO:0009001">
    <property type="term" value="F:serine O-acetyltransferase activity"/>
    <property type="evidence" value="ECO:0007669"/>
    <property type="project" value="InterPro"/>
</dbReference>
<dbReference type="InterPro" id="IPR005881">
    <property type="entry name" value="Ser_O-AcTrfase"/>
</dbReference>
<dbReference type="PIRSF" id="PIRSF000441">
    <property type="entry name" value="CysE"/>
    <property type="match status" value="1"/>
</dbReference>
<gene>
    <name evidence="5" type="ORF">G7Y82_06160</name>
</gene>
<dbReference type="PANTHER" id="PTHR42811">
    <property type="entry name" value="SERINE ACETYLTRANSFERASE"/>
    <property type="match status" value="1"/>
</dbReference>
<evidence type="ECO:0000256" key="3">
    <source>
        <dbReference type="ARBA" id="ARBA00022737"/>
    </source>
</evidence>
<evidence type="ECO:0000313" key="6">
    <source>
        <dbReference type="Proteomes" id="UP000653472"/>
    </source>
</evidence>
<dbReference type="InterPro" id="IPR011004">
    <property type="entry name" value="Trimer_LpxA-like_sf"/>
</dbReference>
<keyword evidence="2" id="KW-0808">Transferase</keyword>
<dbReference type="InterPro" id="IPR001451">
    <property type="entry name" value="Hexapep"/>
</dbReference>
<dbReference type="AlphaFoldDB" id="A0A969W9A7"/>
<dbReference type="Proteomes" id="UP000653472">
    <property type="component" value="Unassembled WGS sequence"/>
</dbReference>
<organism evidence="5 6">
    <name type="scientific">Solimonas marina</name>
    <dbReference type="NCBI Taxonomy" id="2714601"/>
    <lineage>
        <taxon>Bacteria</taxon>
        <taxon>Pseudomonadati</taxon>
        <taxon>Pseudomonadota</taxon>
        <taxon>Gammaproteobacteria</taxon>
        <taxon>Nevskiales</taxon>
        <taxon>Nevskiaceae</taxon>
        <taxon>Solimonas</taxon>
    </lineage>
</organism>
<dbReference type="Pfam" id="PF00132">
    <property type="entry name" value="Hexapep"/>
    <property type="match status" value="1"/>
</dbReference>
<comment type="caution">
    <text evidence="5">The sequence shown here is derived from an EMBL/GenBank/DDBJ whole genome shotgun (WGS) entry which is preliminary data.</text>
</comment>
<dbReference type="Gene3D" id="2.160.10.10">
    <property type="entry name" value="Hexapeptide repeat proteins"/>
    <property type="match status" value="1"/>
</dbReference>
<reference evidence="5" key="1">
    <citation type="submission" date="2020-03" db="EMBL/GenBank/DDBJ databases">
        <title>Solimonas marina sp. nov., isolated from deep seawater of the Pacific Ocean.</title>
        <authorList>
            <person name="Liu X."/>
            <person name="Lai Q."/>
            <person name="Sun F."/>
            <person name="Gai Y."/>
            <person name="Li G."/>
            <person name="Shao Z."/>
        </authorList>
    </citation>
    <scope>NUCLEOTIDE SEQUENCE</scope>
    <source>
        <strain evidence="5">C16B3</strain>
    </source>
</reference>
<dbReference type="EMBL" id="JAAVXB010000002">
    <property type="protein sequence ID" value="NKF21895.1"/>
    <property type="molecule type" value="Genomic_DNA"/>
</dbReference>
<evidence type="ECO:0000256" key="2">
    <source>
        <dbReference type="ARBA" id="ARBA00022679"/>
    </source>
</evidence>
<protein>
    <submittedName>
        <fullName evidence="5">Serine acetyltransferase</fullName>
    </submittedName>
</protein>
<name>A0A969W9A7_9GAMM</name>